<evidence type="ECO:0000313" key="2">
    <source>
        <dbReference type="EMBL" id="MFD1991056.1"/>
    </source>
</evidence>
<evidence type="ECO:0000256" key="1">
    <source>
        <dbReference type="SAM" id="SignalP"/>
    </source>
</evidence>
<gene>
    <name evidence="2" type="ORF">ACFSGI_13860</name>
</gene>
<dbReference type="PROSITE" id="PS51257">
    <property type="entry name" value="PROKAR_LIPOPROTEIN"/>
    <property type="match status" value="1"/>
</dbReference>
<proteinExistence type="predicted"/>
<feature type="signal peptide" evidence="1">
    <location>
        <begin position="1"/>
        <end position="23"/>
    </location>
</feature>
<evidence type="ECO:0008006" key="4">
    <source>
        <dbReference type="Google" id="ProtNLM"/>
    </source>
</evidence>
<accession>A0ABW4UVI2</accession>
<protein>
    <recommendedName>
        <fullName evidence="4">Bla regulator protein blaR1</fullName>
    </recommendedName>
</protein>
<name>A0ABW4UVI2_9BACL</name>
<reference evidence="3" key="1">
    <citation type="journal article" date="2019" name="Int. J. Syst. Evol. Microbiol.">
        <title>The Global Catalogue of Microorganisms (GCM) 10K type strain sequencing project: providing services to taxonomists for standard genome sequencing and annotation.</title>
        <authorList>
            <consortium name="The Broad Institute Genomics Platform"/>
            <consortium name="The Broad Institute Genome Sequencing Center for Infectious Disease"/>
            <person name="Wu L."/>
            <person name="Ma J."/>
        </authorList>
    </citation>
    <scope>NUCLEOTIDE SEQUENCE [LARGE SCALE GENOMIC DNA]</scope>
    <source>
        <strain evidence="3">CGMCC 1.15067</strain>
    </source>
</reference>
<keyword evidence="3" id="KW-1185">Reference proteome</keyword>
<sequence length="289" mass="33678">MRKIISSLSISSMILLASCTTPAYSVDPKQEVEKALLQDIYTYQFNTIEPQHQKSIHEWLQQSRADHSKNHIYLYTIDNGDLKHGYKYMYVFGKGYQTIETAFMYSQDNNKNNNNTTVKRETENITDEGKGTLYIKGVKGEATDEVILCIQYNAEYVSSIGVENMKKKIRTIIVNENTYVYVLKDFYQNGQWQIRLKITLQNQKNLALIYHFTTWDDVIAGCPLLIGIELHHFKEQEKILYNLNHPARVKELIEYGLHQKWTGEQTVEYKDGLTILNNIGYDSDILRPR</sequence>
<comment type="caution">
    <text evidence="2">The sequence shown here is derived from an EMBL/GenBank/DDBJ whole genome shotgun (WGS) entry which is preliminary data.</text>
</comment>
<evidence type="ECO:0000313" key="3">
    <source>
        <dbReference type="Proteomes" id="UP001597403"/>
    </source>
</evidence>
<dbReference type="EMBL" id="JBHUGF010000010">
    <property type="protein sequence ID" value="MFD1991056.1"/>
    <property type="molecule type" value="Genomic_DNA"/>
</dbReference>
<feature type="chain" id="PRO_5045300545" description="Bla regulator protein blaR1" evidence="1">
    <location>
        <begin position="24"/>
        <end position="289"/>
    </location>
</feature>
<organism evidence="2 3">
    <name type="scientific">Paenibacillus nicotianae</name>
    <dbReference type="NCBI Taxonomy" id="1526551"/>
    <lineage>
        <taxon>Bacteria</taxon>
        <taxon>Bacillati</taxon>
        <taxon>Bacillota</taxon>
        <taxon>Bacilli</taxon>
        <taxon>Bacillales</taxon>
        <taxon>Paenibacillaceae</taxon>
        <taxon>Paenibacillus</taxon>
    </lineage>
</organism>
<keyword evidence="1" id="KW-0732">Signal</keyword>
<dbReference type="RefSeq" id="WP_204824694.1">
    <property type="nucleotide sequence ID" value="NZ_JBHUGF010000010.1"/>
</dbReference>
<dbReference type="Proteomes" id="UP001597403">
    <property type="component" value="Unassembled WGS sequence"/>
</dbReference>